<dbReference type="InterPro" id="IPR002818">
    <property type="entry name" value="DJ-1/PfpI"/>
</dbReference>
<dbReference type="PROSITE" id="PS01124">
    <property type="entry name" value="HTH_ARAC_FAMILY_2"/>
    <property type="match status" value="1"/>
</dbReference>
<evidence type="ECO:0000256" key="1">
    <source>
        <dbReference type="ARBA" id="ARBA00023015"/>
    </source>
</evidence>
<evidence type="ECO:0000256" key="2">
    <source>
        <dbReference type="ARBA" id="ARBA00023125"/>
    </source>
</evidence>
<dbReference type="SUPFAM" id="SSF52317">
    <property type="entry name" value="Class I glutamine amidotransferase-like"/>
    <property type="match status" value="1"/>
</dbReference>
<feature type="domain" description="HTH araC/xylS-type" evidence="4">
    <location>
        <begin position="240"/>
        <end position="338"/>
    </location>
</feature>
<dbReference type="Gene3D" id="1.10.10.60">
    <property type="entry name" value="Homeodomain-like"/>
    <property type="match status" value="1"/>
</dbReference>
<comment type="caution">
    <text evidence="5">The sequence shown here is derived from an EMBL/GenBank/DDBJ whole genome shotgun (WGS) entry which is preliminary data.</text>
</comment>
<dbReference type="Proteomes" id="UP000611500">
    <property type="component" value="Unassembled WGS sequence"/>
</dbReference>
<keyword evidence="1" id="KW-0805">Transcription regulation</keyword>
<organism evidence="5 6">
    <name type="scientific">Pseudodonghicola xiamenensis</name>
    <dbReference type="NCBI Taxonomy" id="337702"/>
    <lineage>
        <taxon>Bacteria</taxon>
        <taxon>Pseudomonadati</taxon>
        <taxon>Pseudomonadota</taxon>
        <taxon>Alphaproteobacteria</taxon>
        <taxon>Rhodobacterales</taxon>
        <taxon>Paracoccaceae</taxon>
        <taxon>Pseudodonghicola</taxon>
    </lineage>
</organism>
<dbReference type="Pfam" id="PF12833">
    <property type="entry name" value="HTH_18"/>
    <property type="match status" value="1"/>
</dbReference>
<sequence length="340" mass="37139">MADPTASTRSYVAPGAAAHVPSVADVPELALAFVLVPQFTMLAFTSAVEPFRIANQLTRKQLFRWMVYSADGQPVQSSTGLSLAVDGTLPREVDEDYVFVCGGVTPHLTMGKSIGDWLRVQWRHGRNVGGICTGAYALARAGILDGHRFTLHWENIPGFTETFPALQPLHKVFCIDGRILTSAGGVASADLALHLIAHWCGPDLARKVMEMCLLSHNRAEGAGQISSTAARMATRNPTILVATAYFDETFDLGHDVPSCLEHLGVEMRQVQRLFRKHLGITPAQYLSERRLAHARMLLAETNLPVTEVAIASGFSTRSAFSRSFRKKFGCSPHSFSSFSR</sequence>
<dbReference type="InterPro" id="IPR018060">
    <property type="entry name" value="HTH_AraC"/>
</dbReference>
<proteinExistence type="predicted"/>
<reference evidence="5" key="1">
    <citation type="journal article" date="2014" name="Int. J. Syst. Evol. Microbiol.">
        <title>Complete genome sequence of Corynebacterium casei LMG S-19264T (=DSM 44701T), isolated from a smear-ripened cheese.</title>
        <authorList>
            <consortium name="US DOE Joint Genome Institute (JGI-PGF)"/>
            <person name="Walter F."/>
            <person name="Albersmeier A."/>
            <person name="Kalinowski J."/>
            <person name="Ruckert C."/>
        </authorList>
    </citation>
    <scope>NUCLEOTIDE SEQUENCE</scope>
    <source>
        <strain evidence="5">CGMCC 1.7081</strain>
    </source>
</reference>
<dbReference type="RefSeq" id="WP_035367163.1">
    <property type="nucleotide sequence ID" value="NZ_BNAP01000020.1"/>
</dbReference>
<dbReference type="SMART" id="SM00342">
    <property type="entry name" value="HTH_ARAC"/>
    <property type="match status" value="1"/>
</dbReference>
<dbReference type="InterPro" id="IPR052158">
    <property type="entry name" value="INH-QAR"/>
</dbReference>
<dbReference type="CDD" id="cd03136">
    <property type="entry name" value="GATase1_AraC_ArgR_like"/>
    <property type="match status" value="1"/>
</dbReference>
<dbReference type="GO" id="GO:0003700">
    <property type="term" value="F:DNA-binding transcription factor activity"/>
    <property type="evidence" value="ECO:0007669"/>
    <property type="project" value="InterPro"/>
</dbReference>
<gene>
    <name evidence="5" type="ORF">GCM10010961_33160</name>
</gene>
<evidence type="ECO:0000256" key="3">
    <source>
        <dbReference type="ARBA" id="ARBA00023163"/>
    </source>
</evidence>
<dbReference type="EMBL" id="BNAP01000020">
    <property type="protein sequence ID" value="GHG98121.1"/>
    <property type="molecule type" value="Genomic_DNA"/>
</dbReference>
<dbReference type="PRINTS" id="PR00032">
    <property type="entry name" value="HTHARAC"/>
</dbReference>
<dbReference type="PANTHER" id="PTHR43130">
    <property type="entry name" value="ARAC-FAMILY TRANSCRIPTIONAL REGULATOR"/>
    <property type="match status" value="1"/>
</dbReference>
<keyword evidence="2" id="KW-0238">DNA-binding</keyword>
<dbReference type="Pfam" id="PF01965">
    <property type="entry name" value="DJ-1_PfpI"/>
    <property type="match status" value="1"/>
</dbReference>
<dbReference type="InterPro" id="IPR020449">
    <property type="entry name" value="Tscrpt_reg_AraC-type_HTH"/>
</dbReference>
<dbReference type="AlphaFoldDB" id="A0A8J3MG06"/>
<keyword evidence="3" id="KW-0804">Transcription</keyword>
<protein>
    <submittedName>
        <fullName evidence="5">AraC family transcriptional regulator</fullName>
    </submittedName>
</protein>
<name>A0A8J3MG06_9RHOB</name>
<dbReference type="Gene3D" id="3.40.50.880">
    <property type="match status" value="1"/>
</dbReference>
<dbReference type="InterPro" id="IPR009057">
    <property type="entry name" value="Homeodomain-like_sf"/>
</dbReference>
<dbReference type="GO" id="GO:0043565">
    <property type="term" value="F:sequence-specific DNA binding"/>
    <property type="evidence" value="ECO:0007669"/>
    <property type="project" value="InterPro"/>
</dbReference>
<evidence type="ECO:0000313" key="6">
    <source>
        <dbReference type="Proteomes" id="UP000611500"/>
    </source>
</evidence>
<dbReference type="InterPro" id="IPR029062">
    <property type="entry name" value="Class_I_gatase-like"/>
</dbReference>
<dbReference type="InterPro" id="IPR018062">
    <property type="entry name" value="HTH_AraC-typ_CS"/>
</dbReference>
<dbReference type="PANTHER" id="PTHR43130:SF3">
    <property type="entry name" value="HTH-TYPE TRANSCRIPTIONAL REGULATOR RV1931C"/>
    <property type="match status" value="1"/>
</dbReference>
<keyword evidence="6" id="KW-1185">Reference proteome</keyword>
<evidence type="ECO:0000259" key="4">
    <source>
        <dbReference type="PROSITE" id="PS01124"/>
    </source>
</evidence>
<evidence type="ECO:0000313" key="5">
    <source>
        <dbReference type="EMBL" id="GHG98121.1"/>
    </source>
</evidence>
<dbReference type="PROSITE" id="PS00041">
    <property type="entry name" value="HTH_ARAC_FAMILY_1"/>
    <property type="match status" value="1"/>
</dbReference>
<accession>A0A8J3MG06</accession>
<dbReference type="SUPFAM" id="SSF46689">
    <property type="entry name" value="Homeodomain-like"/>
    <property type="match status" value="1"/>
</dbReference>
<reference evidence="5" key="2">
    <citation type="submission" date="2020-09" db="EMBL/GenBank/DDBJ databases">
        <authorList>
            <person name="Sun Q."/>
            <person name="Zhou Y."/>
        </authorList>
    </citation>
    <scope>NUCLEOTIDE SEQUENCE</scope>
    <source>
        <strain evidence="5">CGMCC 1.7081</strain>
    </source>
</reference>